<dbReference type="Gene3D" id="1.10.10.10">
    <property type="entry name" value="Winged helix-like DNA-binding domain superfamily/Winged helix DNA-binding domain"/>
    <property type="match status" value="1"/>
</dbReference>
<dbReference type="InterPro" id="IPR036388">
    <property type="entry name" value="WH-like_DNA-bd_sf"/>
</dbReference>
<dbReference type="RefSeq" id="WP_187479307.1">
    <property type="nucleotide sequence ID" value="NZ_CP060697.1"/>
</dbReference>
<gene>
    <name evidence="5" type="ORF">H8M03_10065</name>
</gene>
<reference evidence="5 6" key="1">
    <citation type="submission" date="2020-08" db="EMBL/GenBank/DDBJ databases">
        <title>Sphingomonas sp. sand1-3 16S ribosomal RNA gene Genome sequencing and assembly.</title>
        <authorList>
            <person name="Kang M."/>
        </authorList>
    </citation>
    <scope>NUCLEOTIDE SEQUENCE [LARGE SCALE GENOMIC DNA]</scope>
    <source>
        <strain evidence="6">sand1-3</strain>
    </source>
</reference>
<sequence>MGQGETKRRYDDACGLAHALDLIGERWSMLILRELAYGSRRFSEIKADLPGISANVLTQRLAELERRGLVVRRKLPPPASVQVYEATPWALEAATVIGQLGRWAARSPQHDPTLPLSHAAIMMSLETMIDAGRAGDLSGTFEFSFGDIVYTGVLGDGRFAVTRAPSPGSDVRIAATPHALAGVIYNGAPIDLISVEGDVALAKRFFTLFPLPAKAY</sequence>
<keyword evidence="2" id="KW-0238">DNA-binding</keyword>
<dbReference type="PROSITE" id="PS51118">
    <property type="entry name" value="HTH_HXLR"/>
    <property type="match status" value="1"/>
</dbReference>
<evidence type="ECO:0000313" key="6">
    <source>
        <dbReference type="Proteomes" id="UP000515861"/>
    </source>
</evidence>
<dbReference type="InterPro" id="IPR036390">
    <property type="entry name" value="WH_DNA-bd_sf"/>
</dbReference>
<dbReference type="InterPro" id="IPR011991">
    <property type="entry name" value="ArsR-like_HTH"/>
</dbReference>
<dbReference type="SUPFAM" id="SSF46785">
    <property type="entry name" value="Winged helix' DNA-binding domain"/>
    <property type="match status" value="1"/>
</dbReference>
<evidence type="ECO:0000313" key="5">
    <source>
        <dbReference type="EMBL" id="QNM82352.1"/>
    </source>
</evidence>
<dbReference type="Proteomes" id="UP000515861">
    <property type="component" value="Chromosome"/>
</dbReference>
<organism evidence="5 6">
    <name type="scientific">Sphingomonas sabuli</name>
    <dbReference type="NCBI Taxonomy" id="2764186"/>
    <lineage>
        <taxon>Bacteria</taxon>
        <taxon>Pseudomonadati</taxon>
        <taxon>Pseudomonadota</taxon>
        <taxon>Alphaproteobacteria</taxon>
        <taxon>Sphingomonadales</taxon>
        <taxon>Sphingomonadaceae</taxon>
        <taxon>Sphingomonas</taxon>
    </lineage>
</organism>
<dbReference type="KEGG" id="ssau:H8M03_10065"/>
<dbReference type="SUPFAM" id="SSF55718">
    <property type="entry name" value="SCP-like"/>
    <property type="match status" value="1"/>
</dbReference>
<name>A0A7G9L153_9SPHN</name>
<dbReference type="Pfam" id="PF01638">
    <property type="entry name" value="HxlR"/>
    <property type="match status" value="1"/>
</dbReference>
<dbReference type="CDD" id="cd00090">
    <property type="entry name" value="HTH_ARSR"/>
    <property type="match status" value="1"/>
</dbReference>
<evidence type="ECO:0000256" key="2">
    <source>
        <dbReference type="ARBA" id="ARBA00023125"/>
    </source>
</evidence>
<dbReference type="PANTHER" id="PTHR33204:SF18">
    <property type="entry name" value="TRANSCRIPTIONAL REGULATORY PROTEIN"/>
    <property type="match status" value="1"/>
</dbReference>
<evidence type="ECO:0000259" key="4">
    <source>
        <dbReference type="PROSITE" id="PS51118"/>
    </source>
</evidence>
<keyword evidence="6" id="KW-1185">Reference proteome</keyword>
<dbReference type="EMBL" id="CP060697">
    <property type="protein sequence ID" value="QNM82352.1"/>
    <property type="molecule type" value="Genomic_DNA"/>
</dbReference>
<evidence type="ECO:0000256" key="3">
    <source>
        <dbReference type="ARBA" id="ARBA00023163"/>
    </source>
</evidence>
<dbReference type="PANTHER" id="PTHR33204">
    <property type="entry name" value="TRANSCRIPTIONAL REGULATOR, MARR FAMILY"/>
    <property type="match status" value="1"/>
</dbReference>
<keyword evidence="3" id="KW-0804">Transcription</keyword>
<proteinExistence type="predicted"/>
<dbReference type="InterPro" id="IPR002577">
    <property type="entry name" value="HTH_HxlR"/>
</dbReference>
<dbReference type="GO" id="GO:0006355">
    <property type="term" value="P:regulation of DNA-templated transcription"/>
    <property type="evidence" value="ECO:0007669"/>
    <property type="project" value="UniProtKB-ARBA"/>
</dbReference>
<accession>A0A7G9L153</accession>
<feature type="domain" description="HTH hxlR-type" evidence="4">
    <location>
        <begin position="14"/>
        <end position="112"/>
    </location>
</feature>
<evidence type="ECO:0000256" key="1">
    <source>
        <dbReference type="ARBA" id="ARBA00023015"/>
    </source>
</evidence>
<dbReference type="AlphaFoldDB" id="A0A7G9L153"/>
<dbReference type="Gene3D" id="3.30.1050.10">
    <property type="entry name" value="SCP2 sterol-binding domain"/>
    <property type="match status" value="1"/>
</dbReference>
<protein>
    <submittedName>
        <fullName evidence="5">Helix-turn-helix transcriptional regulator</fullName>
    </submittedName>
</protein>
<keyword evidence="1" id="KW-0805">Transcription regulation</keyword>
<dbReference type="InterPro" id="IPR036527">
    <property type="entry name" value="SCP2_sterol-bd_dom_sf"/>
</dbReference>
<dbReference type="GO" id="GO:0003677">
    <property type="term" value="F:DNA binding"/>
    <property type="evidence" value="ECO:0007669"/>
    <property type="project" value="UniProtKB-KW"/>
</dbReference>